<dbReference type="AlphaFoldDB" id="A0A846TYK5"/>
<evidence type="ECO:0000313" key="10">
    <source>
        <dbReference type="Proteomes" id="UP000521379"/>
    </source>
</evidence>
<feature type="transmembrane region" description="Helical" evidence="7">
    <location>
        <begin position="163"/>
        <end position="181"/>
    </location>
</feature>
<dbReference type="PANTHER" id="PTHR33406:SF6">
    <property type="entry name" value="MEMBRANE PROTEIN YDGH-RELATED"/>
    <property type="match status" value="1"/>
</dbReference>
<feature type="transmembrane region" description="Helical" evidence="7">
    <location>
        <begin position="578"/>
        <end position="600"/>
    </location>
</feature>
<dbReference type="Proteomes" id="UP000521379">
    <property type="component" value="Unassembled WGS sequence"/>
</dbReference>
<evidence type="ECO:0000256" key="1">
    <source>
        <dbReference type="ARBA" id="ARBA00004651"/>
    </source>
</evidence>
<proteinExistence type="inferred from homology"/>
<name>A0A846TYK5_9MICC</name>
<keyword evidence="10" id="KW-1185">Reference proteome</keyword>
<dbReference type="SUPFAM" id="SSF82866">
    <property type="entry name" value="Multidrug efflux transporter AcrB transmembrane domain"/>
    <property type="match status" value="2"/>
</dbReference>
<keyword evidence="3" id="KW-1003">Cell membrane</keyword>
<evidence type="ECO:0000313" key="9">
    <source>
        <dbReference type="EMBL" id="NKE10287.1"/>
    </source>
</evidence>
<evidence type="ECO:0000256" key="7">
    <source>
        <dbReference type="SAM" id="Phobius"/>
    </source>
</evidence>
<feature type="transmembrane region" description="Helical" evidence="7">
    <location>
        <begin position="682"/>
        <end position="703"/>
    </location>
</feature>
<evidence type="ECO:0000256" key="4">
    <source>
        <dbReference type="ARBA" id="ARBA00022692"/>
    </source>
</evidence>
<dbReference type="InterPro" id="IPR000731">
    <property type="entry name" value="SSD"/>
</dbReference>
<evidence type="ECO:0000256" key="3">
    <source>
        <dbReference type="ARBA" id="ARBA00022475"/>
    </source>
</evidence>
<comment type="similarity">
    <text evidence="2">Belongs to the resistance-nodulation-cell division (RND) (TC 2.A.6) family. MmpL subfamily.</text>
</comment>
<dbReference type="InterPro" id="IPR004869">
    <property type="entry name" value="MMPL_dom"/>
</dbReference>
<dbReference type="PANTHER" id="PTHR33406">
    <property type="entry name" value="MEMBRANE PROTEIN MJ1562-RELATED"/>
    <property type="match status" value="1"/>
</dbReference>
<dbReference type="InterPro" id="IPR050545">
    <property type="entry name" value="Mycobact_MmpL"/>
</dbReference>
<evidence type="ECO:0000259" key="8">
    <source>
        <dbReference type="PROSITE" id="PS50156"/>
    </source>
</evidence>
<feature type="transmembrane region" description="Helical" evidence="7">
    <location>
        <begin position="372"/>
        <end position="391"/>
    </location>
</feature>
<dbReference type="EMBL" id="JAAVUN010000020">
    <property type="protein sequence ID" value="NKE10287.1"/>
    <property type="molecule type" value="Genomic_DNA"/>
</dbReference>
<dbReference type="Gene3D" id="1.20.1640.10">
    <property type="entry name" value="Multidrug efflux transporter AcrB transmembrane domain"/>
    <property type="match status" value="2"/>
</dbReference>
<feature type="transmembrane region" description="Helical" evidence="7">
    <location>
        <begin position="297"/>
        <end position="320"/>
    </location>
</feature>
<gene>
    <name evidence="9" type="ORF">GTW58_10160</name>
</gene>
<evidence type="ECO:0000256" key="6">
    <source>
        <dbReference type="ARBA" id="ARBA00023136"/>
    </source>
</evidence>
<reference evidence="9 10" key="1">
    <citation type="submission" date="2020-02" db="EMBL/GenBank/DDBJ databases">
        <authorList>
            <person name="Sun Q."/>
        </authorList>
    </citation>
    <scope>NUCLEOTIDE SEQUENCE [LARGE SCALE GENOMIC DNA]</scope>
    <source>
        <strain evidence="9 10">YIM 13062</strain>
    </source>
</reference>
<dbReference type="GO" id="GO:0005886">
    <property type="term" value="C:plasma membrane"/>
    <property type="evidence" value="ECO:0007669"/>
    <property type="project" value="UniProtKB-SubCell"/>
</dbReference>
<comment type="caution">
    <text evidence="9">The sequence shown here is derived from an EMBL/GenBank/DDBJ whole genome shotgun (WGS) entry which is preliminary data.</text>
</comment>
<feature type="domain" description="SSD" evidence="8">
    <location>
        <begin position="581"/>
        <end position="709"/>
    </location>
</feature>
<keyword evidence="5 7" id="KW-1133">Transmembrane helix</keyword>
<accession>A0A846TYK5</accession>
<feature type="transmembrane region" description="Helical" evidence="7">
    <location>
        <begin position="612"/>
        <end position="631"/>
    </location>
</feature>
<comment type="subcellular location">
    <subcellularLocation>
        <location evidence="1">Cell membrane</location>
        <topology evidence="1">Multi-pass membrane protein</topology>
    </subcellularLocation>
</comment>
<dbReference type="Pfam" id="PF03176">
    <property type="entry name" value="MMPL"/>
    <property type="match status" value="2"/>
</dbReference>
<keyword evidence="4 7" id="KW-0812">Transmembrane</keyword>
<keyword evidence="6 7" id="KW-0472">Membrane</keyword>
<evidence type="ECO:0000256" key="2">
    <source>
        <dbReference type="ARBA" id="ARBA00010157"/>
    </source>
</evidence>
<feature type="transmembrane region" description="Helical" evidence="7">
    <location>
        <begin position="221"/>
        <end position="243"/>
    </location>
</feature>
<feature type="transmembrane region" description="Helical" evidence="7">
    <location>
        <begin position="264"/>
        <end position="285"/>
    </location>
</feature>
<protein>
    <submittedName>
        <fullName evidence="9">MMPL family transporter</fullName>
    </submittedName>
</protein>
<feature type="transmembrane region" description="Helical" evidence="7">
    <location>
        <begin position="554"/>
        <end position="571"/>
    </location>
</feature>
<dbReference type="PROSITE" id="PS50156">
    <property type="entry name" value="SSD"/>
    <property type="match status" value="1"/>
</dbReference>
<feature type="transmembrane region" description="Helical" evidence="7">
    <location>
        <begin position="652"/>
        <end position="676"/>
    </location>
</feature>
<sequence>MRILLPAFALLAWVVVIGLGGPFFGRISEVVESSQSSFLPETAESTQVSNRADDFVEDPFVPGVAVMQRDGGLTEDDRDWAENLSESLVDAGLAEETASPPVESEDGKALQVFVPMNENTYDEQVSDLRTEMQDTAPEGLNTYVTGPAGFATELAEGFAGIDGILLLVALAVVFVILVIVYRSPLLPVIVLITAMAALCAAIIVVYLTAQAGLIQIDGQVQGILFILVVGAATDYCLLYTARYREALREDRSKATATRTAIRGTIEPVLASGSTVIAGLLCLLFSDLGSTKALGPAAATGIAFSMLAALTFLPAVLYVLGRAGFWPSRPKYDPNRPDAVRVVDPGGVDGLPTVTGKGLWAGIGRFVARRFRVVWIVATIALVAMAAFAPTLQASGLKQSETLIGDSPASDGQDALSAHFPGGTGSPITVIAPDGTQDQVAERAEELEVTDSVAVTANDSPSGSLPLGTAAEEQAQQFQGAPDGANPFAGVEPTVSDGDVQIQITTTVAPDADEAQEAVTQLRTELKDVDSSIIVGGETASSMDTQAASIHDRNLIIPIILVVVTIILMLLLRSVLAPVLLIILTVISFASALGVSALLFNHVFNFPGSDASVPLYAFVFLVALGIDYNIFLMSRVREESLEHGTRAGILRGLVLTGGVITSAGVVLAATFAALAVIPIVFMVQLAFIVAFGVLLDALLVRSLLVPALTYDMGRIIWWPFHRRIDR</sequence>
<feature type="transmembrane region" description="Helical" evidence="7">
    <location>
        <begin position="188"/>
        <end position="209"/>
    </location>
</feature>
<organism evidence="9 10">
    <name type="scientific">Kocuria subflava</name>
    <dbReference type="NCBI Taxonomy" id="1736139"/>
    <lineage>
        <taxon>Bacteria</taxon>
        <taxon>Bacillati</taxon>
        <taxon>Actinomycetota</taxon>
        <taxon>Actinomycetes</taxon>
        <taxon>Micrococcales</taxon>
        <taxon>Micrococcaceae</taxon>
        <taxon>Kocuria</taxon>
    </lineage>
</organism>
<evidence type="ECO:0000256" key="5">
    <source>
        <dbReference type="ARBA" id="ARBA00022989"/>
    </source>
</evidence>